<protein>
    <submittedName>
        <fullName evidence="1">Uncharacterized protein</fullName>
    </submittedName>
</protein>
<evidence type="ECO:0000313" key="1">
    <source>
        <dbReference type="EMBL" id="KAE9619512.1"/>
    </source>
</evidence>
<comment type="caution">
    <text evidence="1">The sequence shown here is derived from an EMBL/GenBank/DDBJ whole genome shotgun (WGS) entry which is preliminary data.</text>
</comment>
<reference evidence="2" key="1">
    <citation type="journal article" date="2020" name="Nat. Commun.">
        <title>Genome sequence of the cluster root forming white lupin.</title>
        <authorList>
            <person name="Hufnagel B."/>
            <person name="Marques A."/>
            <person name="Soriano A."/>
            <person name="Marques L."/>
            <person name="Divol F."/>
            <person name="Doumas P."/>
            <person name="Sallet E."/>
            <person name="Mancinotti D."/>
            <person name="Carrere S."/>
            <person name="Marande W."/>
            <person name="Arribat S."/>
            <person name="Keller J."/>
            <person name="Huneau C."/>
            <person name="Blein T."/>
            <person name="Aime D."/>
            <person name="Laguerre M."/>
            <person name="Taylor J."/>
            <person name="Schubert V."/>
            <person name="Nelson M."/>
            <person name="Geu-Flores F."/>
            <person name="Crespi M."/>
            <person name="Gallardo-Guerrero K."/>
            <person name="Delaux P.-M."/>
            <person name="Salse J."/>
            <person name="Berges H."/>
            <person name="Guyot R."/>
            <person name="Gouzy J."/>
            <person name="Peret B."/>
        </authorList>
    </citation>
    <scope>NUCLEOTIDE SEQUENCE [LARGE SCALE GENOMIC DNA]</scope>
    <source>
        <strain evidence="2">cv. Amiga</strain>
    </source>
</reference>
<accession>A0A6A4R1M7</accession>
<sequence length="83" mass="9587">MGCIIGGVGCNIAWMMEKEEILVHKVINGTIKPSSFDAKARYQRKGSSSCHNYLRDSKDRLLQRSYEKSGEDYSLKHYDEYLH</sequence>
<keyword evidence="2" id="KW-1185">Reference proteome</keyword>
<dbReference type="AlphaFoldDB" id="A0A6A4R1M7"/>
<evidence type="ECO:0000313" key="2">
    <source>
        <dbReference type="Proteomes" id="UP000447434"/>
    </source>
</evidence>
<dbReference type="EMBL" id="WOCE01000002">
    <property type="protein sequence ID" value="KAE9619512.1"/>
    <property type="molecule type" value="Genomic_DNA"/>
</dbReference>
<proteinExistence type="predicted"/>
<dbReference type="Proteomes" id="UP000447434">
    <property type="component" value="Chromosome 2"/>
</dbReference>
<organism evidence="1 2">
    <name type="scientific">Lupinus albus</name>
    <name type="common">White lupine</name>
    <name type="synonym">Lupinus termis</name>
    <dbReference type="NCBI Taxonomy" id="3870"/>
    <lineage>
        <taxon>Eukaryota</taxon>
        <taxon>Viridiplantae</taxon>
        <taxon>Streptophyta</taxon>
        <taxon>Embryophyta</taxon>
        <taxon>Tracheophyta</taxon>
        <taxon>Spermatophyta</taxon>
        <taxon>Magnoliopsida</taxon>
        <taxon>eudicotyledons</taxon>
        <taxon>Gunneridae</taxon>
        <taxon>Pentapetalae</taxon>
        <taxon>rosids</taxon>
        <taxon>fabids</taxon>
        <taxon>Fabales</taxon>
        <taxon>Fabaceae</taxon>
        <taxon>Papilionoideae</taxon>
        <taxon>50 kb inversion clade</taxon>
        <taxon>genistoids sensu lato</taxon>
        <taxon>core genistoids</taxon>
        <taxon>Genisteae</taxon>
        <taxon>Lupinus</taxon>
    </lineage>
</organism>
<name>A0A6A4R1M7_LUPAL</name>
<gene>
    <name evidence="1" type="ORF">Lalb_Chr02g0153951</name>
</gene>